<comment type="caution">
    <text evidence="2">The sequence shown here is derived from an EMBL/GenBank/DDBJ whole genome shotgun (WGS) entry which is preliminary data.</text>
</comment>
<protein>
    <recommendedName>
        <fullName evidence="1">DUF6924 domain-containing protein</fullName>
    </recommendedName>
</protein>
<sequence>MFMSLPQPADLTTLVLRTDFADDAAWEAVRKEIEAADDKSTATFVSDPRFADAGVQAVLDAEAAAAEDDKVCEVFLADATTMSDAAHPLLAVDLFDEPGRTFRVPVRWFPEISANLSIANADFADYADAADASGTFQGFDTV</sequence>
<reference evidence="2" key="1">
    <citation type="journal article" date="2014" name="Int. J. Syst. Evol. Microbiol.">
        <title>Complete genome sequence of Corynebacterium casei LMG S-19264T (=DSM 44701T), isolated from a smear-ripened cheese.</title>
        <authorList>
            <consortium name="US DOE Joint Genome Institute (JGI-PGF)"/>
            <person name="Walter F."/>
            <person name="Albersmeier A."/>
            <person name="Kalinowski J."/>
            <person name="Ruckert C."/>
        </authorList>
    </citation>
    <scope>NUCLEOTIDE SEQUENCE</scope>
    <source>
        <strain evidence="2">JCM 3086</strain>
    </source>
</reference>
<evidence type="ECO:0000259" key="1">
    <source>
        <dbReference type="Pfam" id="PF21962"/>
    </source>
</evidence>
<gene>
    <name evidence="2" type="ORF">GCM10010121_075880</name>
</gene>
<dbReference type="AlphaFoldDB" id="A0A917L9P5"/>
<feature type="domain" description="DUF6924" evidence="1">
    <location>
        <begin position="13"/>
        <end position="139"/>
    </location>
</feature>
<dbReference type="Proteomes" id="UP000657574">
    <property type="component" value="Unassembled WGS sequence"/>
</dbReference>
<proteinExistence type="predicted"/>
<name>A0A917L9P5_9ACTN</name>
<organism evidence="2 3">
    <name type="scientific">Streptomyces brasiliensis</name>
    <dbReference type="NCBI Taxonomy" id="1954"/>
    <lineage>
        <taxon>Bacteria</taxon>
        <taxon>Bacillati</taxon>
        <taxon>Actinomycetota</taxon>
        <taxon>Actinomycetes</taxon>
        <taxon>Kitasatosporales</taxon>
        <taxon>Streptomycetaceae</taxon>
        <taxon>Streptomyces</taxon>
    </lineage>
</organism>
<reference evidence="2" key="2">
    <citation type="submission" date="2020-09" db="EMBL/GenBank/DDBJ databases">
        <authorList>
            <person name="Sun Q."/>
            <person name="Ohkuma M."/>
        </authorList>
    </citation>
    <scope>NUCLEOTIDE SEQUENCE</scope>
    <source>
        <strain evidence="2">JCM 3086</strain>
    </source>
</reference>
<dbReference type="EMBL" id="BMQA01000045">
    <property type="protein sequence ID" value="GGJ54045.1"/>
    <property type="molecule type" value="Genomic_DNA"/>
</dbReference>
<evidence type="ECO:0000313" key="3">
    <source>
        <dbReference type="Proteomes" id="UP000657574"/>
    </source>
</evidence>
<dbReference type="InterPro" id="IPR053832">
    <property type="entry name" value="DUF6924"/>
</dbReference>
<dbReference type="Pfam" id="PF21962">
    <property type="entry name" value="DUF6924"/>
    <property type="match status" value="1"/>
</dbReference>
<keyword evidence="3" id="KW-1185">Reference proteome</keyword>
<evidence type="ECO:0000313" key="2">
    <source>
        <dbReference type="EMBL" id="GGJ54045.1"/>
    </source>
</evidence>
<accession>A0A917L9P5</accession>